<dbReference type="SUPFAM" id="SSF53098">
    <property type="entry name" value="Ribonuclease H-like"/>
    <property type="match status" value="1"/>
</dbReference>
<keyword evidence="2" id="KW-1185">Reference proteome</keyword>
<proteinExistence type="predicted"/>
<dbReference type="InterPro" id="IPR008906">
    <property type="entry name" value="HATC_C_dom"/>
</dbReference>
<dbReference type="Proteomes" id="UP000887565">
    <property type="component" value="Unplaced"/>
</dbReference>
<dbReference type="Pfam" id="PF05699">
    <property type="entry name" value="Dimer_Tnp_hAT"/>
    <property type="match status" value="1"/>
</dbReference>
<dbReference type="AlphaFoldDB" id="A0A915HTK0"/>
<sequence length="156" mass="17488">MLILDDLPFSHVEDMGFMRVMKQLSANSSTLADVLITGCWLQKTFEKDSEQERGIGTMMDTIGSGIETRFVDMERNISKRKTSASSSSTTIAVKRSLAEFLAEESEGDEDTSSQLNQLGKELDQYSRLKKLKDGQQNVLAWWKENQKDFPILAAAA</sequence>
<name>A0A915HTK0_ROMCU</name>
<feature type="domain" description="HAT C-terminal dimerisation" evidence="1">
    <location>
        <begin position="121"/>
        <end position="156"/>
    </location>
</feature>
<evidence type="ECO:0000313" key="3">
    <source>
        <dbReference type="WBParaSite" id="nRc.2.0.1.t04720-RA"/>
    </source>
</evidence>
<dbReference type="InterPro" id="IPR012337">
    <property type="entry name" value="RNaseH-like_sf"/>
</dbReference>
<protein>
    <submittedName>
        <fullName evidence="3">HAT C-terminal dimerisation domain-containing protein</fullName>
    </submittedName>
</protein>
<evidence type="ECO:0000313" key="2">
    <source>
        <dbReference type="Proteomes" id="UP000887565"/>
    </source>
</evidence>
<dbReference type="GO" id="GO:0046983">
    <property type="term" value="F:protein dimerization activity"/>
    <property type="evidence" value="ECO:0007669"/>
    <property type="project" value="InterPro"/>
</dbReference>
<evidence type="ECO:0000259" key="1">
    <source>
        <dbReference type="Pfam" id="PF05699"/>
    </source>
</evidence>
<dbReference type="WBParaSite" id="nRc.2.0.1.t04720-RA">
    <property type="protein sequence ID" value="nRc.2.0.1.t04720-RA"/>
    <property type="gene ID" value="nRc.2.0.1.g04720"/>
</dbReference>
<accession>A0A915HTK0</accession>
<organism evidence="2 3">
    <name type="scientific">Romanomermis culicivorax</name>
    <name type="common">Nematode worm</name>
    <dbReference type="NCBI Taxonomy" id="13658"/>
    <lineage>
        <taxon>Eukaryota</taxon>
        <taxon>Metazoa</taxon>
        <taxon>Ecdysozoa</taxon>
        <taxon>Nematoda</taxon>
        <taxon>Enoplea</taxon>
        <taxon>Dorylaimia</taxon>
        <taxon>Mermithida</taxon>
        <taxon>Mermithoidea</taxon>
        <taxon>Mermithidae</taxon>
        <taxon>Romanomermis</taxon>
    </lineage>
</organism>
<reference evidence="3" key="1">
    <citation type="submission" date="2022-11" db="UniProtKB">
        <authorList>
            <consortium name="WormBaseParasite"/>
        </authorList>
    </citation>
    <scope>IDENTIFICATION</scope>
</reference>